<keyword evidence="5" id="KW-1185">Reference proteome</keyword>
<dbReference type="InterPro" id="IPR012674">
    <property type="entry name" value="Calycin"/>
</dbReference>
<dbReference type="CDD" id="cd19433">
    <property type="entry name" value="lipocalin_CpcS-CpeS"/>
    <property type="match status" value="1"/>
</dbReference>
<protein>
    <recommendedName>
        <fullName evidence="3">Chromophore lyase CpcS/CpeS</fullName>
        <ecNumber evidence="3">4.-.-.-</ecNumber>
    </recommendedName>
</protein>
<evidence type="ECO:0000256" key="2">
    <source>
        <dbReference type="ARBA" id="ARBA00023239"/>
    </source>
</evidence>
<comment type="caution">
    <text evidence="4">The sequence shown here is derived from an EMBL/GenBank/DDBJ whole genome shotgun (WGS) entry which is preliminary data.</text>
</comment>
<dbReference type="AlphaFoldDB" id="A0A1U7HE66"/>
<gene>
    <name evidence="3" type="primary">cpcS</name>
    <name evidence="4" type="ORF">NIES593_14570</name>
</gene>
<dbReference type="OrthoDB" id="484684at2"/>
<name>A0A1U7HE66_9CYAN</name>
<evidence type="ECO:0000313" key="5">
    <source>
        <dbReference type="Proteomes" id="UP000186868"/>
    </source>
</evidence>
<evidence type="ECO:0000313" key="4">
    <source>
        <dbReference type="EMBL" id="OKH21887.1"/>
    </source>
</evidence>
<dbReference type="EMBL" id="MRCB01000017">
    <property type="protein sequence ID" value="OKH21887.1"/>
    <property type="molecule type" value="Genomic_DNA"/>
</dbReference>
<proteinExistence type="inferred from homology"/>
<comment type="function">
    <text evidence="3">Covalently attaches a chromophore to Cys residue(s) of phycobiliproteins.</text>
</comment>
<accession>A0A1U7HE66</accession>
<dbReference type="GO" id="GO:0017006">
    <property type="term" value="P:protein-tetrapyrrole linkage"/>
    <property type="evidence" value="ECO:0007669"/>
    <property type="project" value="UniProtKB-UniRule"/>
</dbReference>
<dbReference type="EC" id="4.-.-.-" evidence="3"/>
<dbReference type="GO" id="GO:0016829">
    <property type="term" value="F:lyase activity"/>
    <property type="evidence" value="ECO:0007669"/>
    <property type="project" value="UniProtKB-KW"/>
</dbReference>
<evidence type="ECO:0000256" key="1">
    <source>
        <dbReference type="ARBA" id="ARBA00010681"/>
    </source>
</evidence>
<dbReference type="Proteomes" id="UP000186868">
    <property type="component" value="Unassembled WGS sequence"/>
</dbReference>
<keyword evidence="2 3" id="KW-0456">Lyase</keyword>
<comment type="similarity">
    <text evidence="1 3">Belongs to the CpcS/CpeS biliprotein lyase family.</text>
</comment>
<dbReference type="Pfam" id="PF09367">
    <property type="entry name" value="CpeS"/>
    <property type="match status" value="1"/>
</dbReference>
<reference evidence="4 5" key="1">
    <citation type="submission" date="2016-11" db="EMBL/GenBank/DDBJ databases">
        <title>Draft Genome Sequences of Nine Cyanobacterial Strains from Diverse Habitats.</title>
        <authorList>
            <person name="Zhu T."/>
            <person name="Hou S."/>
            <person name="Lu X."/>
            <person name="Hess W.R."/>
        </authorList>
    </citation>
    <scope>NUCLEOTIDE SEQUENCE [LARGE SCALE GENOMIC DNA]</scope>
    <source>
        <strain evidence="4 5">NIES-593</strain>
    </source>
</reference>
<dbReference type="RefSeq" id="WP_073600272.1">
    <property type="nucleotide sequence ID" value="NZ_MRCB01000017.1"/>
</dbReference>
<dbReference type="STRING" id="1921803.NIES593_14570"/>
<organism evidence="4 5">
    <name type="scientific">Hydrococcus rivularis NIES-593</name>
    <dbReference type="NCBI Taxonomy" id="1921803"/>
    <lineage>
        <taxon>Bacteria</taxon>
        <taxon>Bacillati</taxon>
        <taxon>Cyanobacteriota</taxon>
        <taxon>Cyanophyceae</taxon>
        <taxon>Pleurocapsales</taxon>
        <taxon>Hydrococcaceae</taxon>
        <taxon>Hydrococcus</taxon>
    </lineage>
</organism>
<sequence length="179" mass="20421">MTSVPLDRLSLELSVVEFFGQSAGRWKSQRRYYTLKQDVEPQEVVSLLTIRFLDRGAPELIELAQLHELEDETSLICGTEVTWESNYTRTVRKPSVGSTIFGVKGNILYRDRGFATTEPVIATYSFVNPKTLCLRTEYGGSVFEEEIKLIGNNYRTRQTIISRSGQELTIGQYLEKRIA</sequence>
<evidence type="ECO:0000256" key="3">
    <source>
        <dbReference type="HAMAP-Rule" id="MF_01459"/>
    </source>
</evidence>
<dbReference type="Gene3D" id="2.40.128.20">
    <property type="match status" value="1"/>
</dbReference>
<dbReference type="HAMAP" id="MF_01459">
    <property type="entry name" value="Chrphore_lyase_CpxS"/>
    <property type="match status" value="1"/>
</dbReference>
<dbReference type="InterPro" id="IPR018536">
    <property type="entry name" value="CpcS/CpeS"/>
</dbReference>